<name>A0A1J0VZ84_9NOCA</name>
<accession>A0A1J0VZ84</accession>
<evidence type="ECO:0008006" key="3">
    <source>
        <dbReference type="Google" id="ProtNLM"/>
    </source>
</evidence>
<proteinExistence type="predicted"/>
<dbReference type="AlphaFoldDB" id="A0A1J0VZ84"/>
<evidence type="ECO:0000313" key="2">
    <source>
        <dbReference type="Proteomes" id="UP000183810"/>
    </source>
</evidence>
<dbReference type="EMBL" id="CP018082">
    <property type="protein sequence ID" value="APE37416.1"/>
    <property type="molecule type" value="Genomic_DNA"/>
</dbReference>
<sequence>MSSQISIRLAEATVRYLDSTVSSGAAPSRAAIIEQALERDRLRRTAEADAAILAALAESTPDDDMNDLAAHAARTPMDDLA</sequence>
<dbReference type="RefSeq" id="WP_071930582.1">
    <property type="nucleotide sequence ID" value="NZ_CP018082.1"/>
</dbReference>
<dbReference type="KEGG" id="nsl:BOX37_29710"/>
<reference evidence="1" key="1">
    <citation type="submission" date="2016-11" db="EMBL/GenBank/DDBJ databases">
        <authorList>
            <person name="Jaros S."/>
            <person name="Januszkiewicz K."/>
            <person name="Wedrychowicz H."/>
        </authorList>
    </citation>
    <scope>NUCLEOTIDE SEQUENCE [LARGE SCALE GENOMIC DNA]</scope>
    <source>
        <strain evidence="1">Y48</strain>
    </source>
</reference>
<organism evidence="1 2">
    <name type="scientific">Nocardia mangyaensis</name>
    <dbReference type="NCBI Taxonomy" id="2213200"/>
    <lineage>
        <taxon>Bacteria</taxon>
        <taxon>Bacillati</taxon>
        <taxon>Actinomycetota</taxon>
        <taxon>Actinomycetes</taxon>
        <taxon>Mycobacteriales</taxon>
        <taxon>Nocardiaceae</taxon>
        <taxon>Nocardia</taxon>
    </lineage>
</organism>
<keyword evidence="2" id="KW-1185">Reference proteome</keyword>
<dbReference type="Proteomes" id="UP000183810">
    <property type="component" value="Chromosome"/>
</dbReference>
<dbReference type="OrthoDB" id="3541837at2"/>
<evidence type="ECO:0000313" key="1">
    <source>
        <dbReference type="EMBL" id="APE37416.1"/>
    </source>
</evidence>
<gene>
    <name evidence="1" type="ORF">BOX37_29710</name>
</gene>
<protein>
    <recommendedName>
        <fullName evidence="3">Antitoxin</fullName>
    </recommendedName>
</protein>